<feature type="compositionally biased region" description="Low complexity" evidence="1">
    <location>
        <begin position="175"/>
        <end position="191"/>
    </location>
</feature>
<feature type="compositionally biased region" description="Acidic residues" evidence="1">
    <location>
        <begin position="26"/>
        <end position="39"/>
    </location>
</feature>
<name>A0A813ECH4_POLGL</name>
<accession>A0A813ECH4</accession>
<feature type="compositionally biased region" description="Basic and acidic residues" evidence="1">
    <location>
        <begin position="1"/>
        <end position="14"/>
    </location>
</feature>
<comment type="caution">
    <text evidence="2">The sequence shown here is derived from an EMBL/GenBank/DDBJ whole genome shotgun (WGS) entry which is preliminary data.</text>
</comment>
<feature type="compositionally biased region" description="Polar residues" evidence="1">
    <location>
        <begin position="211"/>
        <end position="228"/>
    </location>
</feature>
<evidence type="ECO:0000313" key="2">
    <source>
        <dbReference type="EMBL" id="CAE8596341.1"/>
    </source>
</evidence>
<feature type="region of interest" description="Disordered" evidence="1">
    <location>
        <begin position="1"/>
        <end position="100"/>
    </location>
</feature>
<reference evidence="2" key="1">
    <citation type="submission" date="2021-02" db="EMBL/GenBank/DDBJ databases">
        <authorList>
            <person name="Dougan E. K."/>
            <person name="Rhodes N."/>
            <person name="Thang M."/>
            <person name="Chan C."/>
        </authorList>
    </citation>
    <scope>NUCLEOTIDE SEQUENCE</scope>
</reference>
<dbReference type="EMBL" id="CAJNNV010008528">
    <property type="protein sequence ID" value="CAE8596341.1"/>
    <property type="molecule type" value="Genomic_DNA"/>
</dbReference>
<feature type="compositionally biased region" description="Low complexity" evidence="1">
    <location>
        <begin position="229"/>
        <end position="240"/>
    </location>
</feature>
<dbReference type="AlphaFoldDB" id="A0A813ECH4"/>
<dbReference type="Proteomes" id="UP000654075">
    <property type="component" value="Unassembled WGS sequence"/>
</dbReference>
<evidence type="ECO:0000313" key="3">
    <source>
        <dbReference type="Proteomes" id="UP000654075"/>
    </source>
</evidence>
<feature type="compositionally biased region" description="Low complexity" evidence="1">
    <location>
        <begin position="306"/>
        <end position="330"/>
    </location>
</feature>
<protein>
    <submittedName>
        <fullName evidence="2">Uncharacterized protein</fullName>
    </submittedName>
</protein>
<feature type="region of interest" description="Disordered" evidence="1">
    <location>
        <begin position="507"/>
        <end position="531"/>
    </location>
</feature>
<feature type="non-terminal residue" evidence="2">
    <location>
        <position position="579"/>
    </location>
</feature>
<feature type="compositionally biased region" description="Basic and acidic residues" evidence="1">
    <location>
        <begin position="70"/>
        <end position="80"/>
    </location>
</feature>
<gene>
    <name evidence="2" type="ORF">PGLA1383_LOCUS14806</name>
</gene>
<feature type="region of interest" description="Disordered" evidence="1">
    <location>
        <begin position="141"/>
        <end position="257"/>
    </location>
</feature>
<proteinExistence type="predicted"/>
<feature type="region of interest" description="Disordered" evidence="1">
    <location>
        <begin position="306"/>
        <end position="374"/>
    </location>
</feature>
<sequence length="579" mass="61628">EKAADAEDRSKEVEEPTMQADTTDVCLDDGDVCSDDDSNSQDKNDNDNSNNSEAAEKPETLQIRSRPRKGSKERAVRSFKFDSQGSKEPQLRESTECEVQTEIETTECEVQTEMDASVIEKAEEMLQKRAENSWLELMGKVGEELSEDEGNEVQMSDLPNSAALAISESPHGDLSTGQGSSTPTESSSLTLVLPDGIAEEKQLQSPAWLPSNLQSAGNASPRGSPSNKAPSRVAASAPVPNSRTSASVSVQVDPTMLEEEANKQEAAYKAAIAEALALQNAGQSALFGLLSKHGVGAGGSGNHFKFNSNSSNSNSSNSNNNNNKHASASNIGLGPSTPAKTNAQQGKRPGRRPDSRSSGLHDNGTTSLDSSFFVAPKTRSEAMRQQIYEDLSDDGSNASLASDFESDAEFEDQPMRSGSHIFERRIAKTEGDLPGLPLVLRPSSAAGSHQPASCSFLPPLLQGSIGAIPALTVVQIGDDMELAPARSSESSMSTSAFSATPRLLVSAAPPQARPNSRQRGPASPSEASETLQTFDSPTYQHMHNMELSGDSSVTMRVSSNVGTTSIWGARHMKKERRGR</sequence>
<evidence type="ECO:0000256" key="1">
    <source>
        <dbReference type="SAM" id="MobiDB-lite"/>
    </source>
</evidence>
<feature type="compositionally biased region" description="Polar residues" evidence="1">
    <location>
        <begin position="241"/>
        <end position="252"/>
    </location>
</feature>
<organism evidence="2 3">
    <name type="scientific">Polarella glacialis</name>
    <name type="common">Dinoflagellate</name>
    <dbReference type="NCBI Taxonomy" id="89957"/>
    <lineage>
        <taxon>Eukaryota</taxon>
        <taxon>Sar</taxon>
        <taxon>Alveolata</taxon>
        <taxon>Dinophyceae</taxon>
        <taxon>Suessiales</taxon>
        <taxon>Suessiaceae</taxon>
        <taxon>Polarella</taxon>
    </lineage>
</organism>
<keyword evidence="3" id="KW-1185">Reference proteome</keyword>